<comment type="subunit">
    <text evidence="4 8">Heteromultimer composed of HisG and HisZ subunits.</text>
</comment>
<keyword evidence="11" id="KW-0328">Glycosyltransferase</keyword>
<dbReference type="PIRSF" id="PIRSF001549">
    <property type="entry name" value="His-tRNA_synth"/>
    <property type="match status" value="1"/>
</dbReference>
<dbReference type="InterPro" id="IPR041715">
    <property type="entry name" value="HisRS-like_core"/>
</dbReference>
<dbReference type="Pfam" id="PF13393">
    <property type="entry name" value="tRNA-synt_His"/>
    <property type="match status" value="1"/>
</dbReference>
<dbReference type="GO" id="GO:0005737">
    <property type="term" value="C:cytoplasm"/>
    <property type="evidence" value="ECO:0007669"/>
    <property type="project" value="UniProtKB-SubCell"/>
</dbReference>
<dbReference type="GO" id="GO:0000105">
    <property type="term" value="P:L-histidine biosynthetic process"/>
    <property type="evidence" value="ECO:0007669"/>
    <property type="project" value="UniProtKB-UniRule"/>
</dbReference>
<name>F6DBQ3_THICA</name>
<dbReference type="GO" id="GO:0006427">
    <property type="term" value="P:histidyl-tRNA aminoacylation"/>
    <property type="evidence" value="ECO:0007669"/>
    <property type="project" value="TreeGrafter"/>
</dbReference>
<dbReference type="GO" id="GO:0004821">
    <property type="term" value="F:histidine-tRNA ligase activity"/>
    <property type="evidence" value="ECO:0007669"/>
    <property type="project" value="TreeGrafter"/>
</dbReference>
<keyword evidence="8" id="KW-0028">Amino-acid biosynthesis</keyword>
<feature type="domain" description="Class II Histidinyl-tRNA synthetase (HisRS)-like catalytic core" evidence="10">
    <location>
        <begin position="11"/>
        <end position="325"/>
    </location>
</feature>
<evidence type="ECO:0000256" key="1">
    <source>
        <dbReference type="ARBA" id="ARBA00004496"/>
    </source>
</evidence>
<evidence type="ECO:0000256" key="6">
    <source>
        <dbReference type="ARBA" id="ARBA00022490"/>
    </source>
</evidence>
<evidence type="ECO:0000256" key="8">
    <source>
        <dbReference type="HAMAP-Rule" id="MF_00125"/>
    </source>
</evidence>
<evidence type="ECO:0000313" key="12">
    <source>
        <dbReference type="Proteomes" id="UP000009232"/>
    </source>
</evidence>
<feature type="binding site" evidence="9">
    <location>
        <position position="131"/>
    </location>
    <ligand>
        <name>L-histidine</name>
        <dbReference type="ChEBI" id="CHEBI:57595"/>
    </ligand>
</feature>
<dbReference type="eggNOG" id="COG3705">
    <property type="taxonomic scope" value="Bacteria"/>
</dbReference>
<dbReference type="HAMAP" id="MF_00125">
    <property type="entry name" value="HisZ"/>
    <property type="match status" value="1"/>
</dbReference>
<dbReference type="PANTHER" id="PTHR43707:SF1">
    <property type="entry name" value="HISTIDINE--TRNA LIGASE, MITOCHONDRIAL-RELATED"/>
    <property type="match status" value="1"/>
</dbReference>
<dbReference type="Gene3D" id="3.30.930.10">
    <property type="entry name" value="Bira Bifunctional Protein, Domain 2"/>
    <property type="match status" value="1"/>
</dbReference>
<keyword evidence="11" id="KW-0808">Transferase</keyword>
<comment type="function">
    <text evidence="7 8">Required for the first step of histidine biosynthesis. May allow the feedback regulation of ATP phosphoribosyltransferase activity by histidine.</text>
</comment>
<dbReference type="InterPro" id="IPR045864">
    <property type="entry name" value="aa-tRNA-synth_II/BPL/LPL"/>
</dbReference>
<comment type="pathway">
    <text evidence="2 8">Amino-acid biosynthesis; L-histidine biosynthesis; L-histidine from 5-phospho-alpha-D-ribose 1-diphosphate: step 1/9.</text>
</comment>
<dbReference type="STRING" id="717773.Thicy_0516"/>
<evidence type="ECO:0000313" key="11">
    <source>
        <dbReference type="EMBL" id="AEG31289.1"/>
    </source>
</evidence>
<dbReference type="InterPro" id="IPR004517">
    <property type="entry name" value="HisZ"/>
</dbReference>
<keyword evidence="8" id="KW-0368">Histidine biosynthesis</keyword>
<comment type="similarity">
    <text evidence="3 8">Belongs to the class-II aminoacyl-tRNA synthetase family. HisZ subfamily.</text>
</comment>
<comment type="subcellular location">
    <subcellularLocation>
        <location evidence="1 8">Cytoplasm</location>
    </subcellularLocation>
</comment>
<dbReference type="InterPro" id="IPR004516">
    <property type="entry name" value="HisRS/HisZ"/>
</dbReference>
<dbReference type="OrthoDB" id="9769617at2"/>
<protein>
    <recommendedName>
        <fullName evidence="5 8">ATP phosphoribosyltransferase regulatory subunit</fullName>
    </recommendedName>
</protein>
<dbReference type="UniPathway" id="UPA00031">
    <property type="reaction ID" value="UER00006"/>
</dbReference>
<dbReference type="RefSeq" id="WP_013835070.1">
    <property type="nucleotide sequence ID" value="NC_015581.1"/>
</dbReference>
<evidence type="ECO:0000256" key="5">
    <source>
        <dbReference type="ARBA" id="ARBA00020397"/>
    </source>
</evidence>
<dbReference type="NCBIfam" id="NF008935">
    <property type="entry name" value="PRK12292.1-1"/>
    <property type="match status" value="1"/>
</dbReference>
<evidence type="ECO:0000256" key="2">
    <source>
        <dbReference type="ARBA" id="ARBA00004667"/>
    </source>
</evidence>
<dbReference type="EMBL" id="CP002776">
    <property type="protein sequence ID" value="AEG31289.1"/>
    <property type="molecule type" value="Genomic_DNA"/>
</dbReference>
<keyword evidence="12" id="KW-1185">Reference proteome</keyword>
<dbReference type="Proteomes" id="UP000009232">
    <property type="component" value="Chromosome"/>
</dbReference>
<dbReference type="KEGG" id="tcy:Thicy_0516"/>
<evidence type="ECO:0000256" key="4">
    <source>
        <dbReference type="ARBA" id="ARBA00011496"/>
    </source>
</evidence>
<reference evidence="11 12" key="1">
    <citation type="submission" date="2011-05" db="EMBL/GenBank/DDBJ databases">
        <title>Complete sequence of Thioalkalimicrobium cyclicum ALM1.</title>
        <authorList>
            <consortium name="US DOE Joint Genome Institute"/>
            <person name="Lucas S."/>
            <person name="Han J."/>
            <person name="Lapidus A."/>
            <person name="Cheng J.-F."/>
            <person name="Goodwin L."/>
            <person name="Pitluck S."/>
            <person name="Peters L."/>
            <person name="Mikhailova N."/>
            <person name="Davenport K."/>
            <person name="Han C."/>
            <person name="Tapia R."/>
            <person name="Land M."/>
            <person name="Hauser L."/>
            <person name="Kyrpides N."/>
            <person name="Ivanova N."/>
            <person name="Pagani I."/>
            <person name="Kappler U."/>
            <person name="Woyke T."/>
        </authorList>
    </citation>
    <scope>NUCLEOTIDE SEQUENCE [LARGE SCALE GENOMIC DNA]</scope>
    <source>
        <strain evidence="12">DSM 14477 / JCM 11371 / ALM1</strain>
    </source>
</reference>
<proteinExistence type="inferred from homology"/>
<feature type="binding site" evidence="9">
    <location>
        <begin position="82"/>
        <end position="84"/>
    </location>
    <ligand>
        <name>L-histidine</name>
        <dbReference type="ChEBI" id="CHEBI:57595"/>
    </ligand>
</feature>
<gene>
    <name evidence="8" type="primary">hisZ</name>
    <name evidence="11" type="ordered locus">Thicy_0516</name>
</gene>
<dbReference type="NCBIfam" id="NF009086">
    <property type="entry name" value="PRK12421.1"/>
    <property type="match status" value="1"/>
</dbReference>
<feature type="binding site" evidence="9">
    <location>
        <position position="127"/>
    </location>
    <ligand>
        <name>L-histidine</name>
        <dbReference type="ChEBI" id="CHEBI:57595"/>
    </ligand>
</feature>
<dbReference type="AlphaFoldDB" id="F6DBQ3"/>
<sequence>MQQNIWLTPEGIEDLLPPQAARLEAHRRNLLDEFTAAGYALVLPPIAEFTDSLLTGTGRKLALDTCRFTDNESGRMMGVRADMTPQVARIVSNRLKPNAGVITRLCYVGEVLKSRNNKAKGSRSPIQVGAELFGHQGIASDIEMIDLMLAAAKQLGFVHVSLSLGHVGVVQRLMDLAKLNTANQDALVDILKRKALPEYQAWLANQTLSESLTSAFASLITLVGSASSVLGLASKSLDSLDSELDQCLADLQFVVDYFAGVQGVDIHLDLADLRGFQYHTGLIFACYQADVSSILIAKGGRYDRVCSAFGADYPATGFSIDLRNLIDNLVDEPLEAAPIYSVFNASSAWLDQVNQLKANGHTVIRAYQDSDIPAGANQLIAQGADWVIKIKE</sequence>
<organism evidence="11 12">
    <name type="scientific">Thiomicrospira cyclica (strain DSM 14477 / JCM 11371 / ALM1)</name>
    <name type="common">Thioalkalimicrobium cyclicum</name>
    <dbReference type="NCBI Taxonomy" id="717773"/>
    <lineage>
        <taxon>Bacteria</taxon>
        <taxon>Pseudomonadati</taxon>
        <taxon>Pseudomonadota</taxon>
        <taxon>Gammaproteobacteria</taxon>
        <taxon>Thiotrichales</taxon>
        <taxon>Piscirickettsiaceae</taxon>
        <taxon>Thiomicrospira</taxon>
    </lineage>
</organism>
<feature type="binding site" evidence="9">
    <location>
        <position position="274"/>
    </location>
    <ligand>
        <name>L-histidine</name>
        <dbReference type="ChEBI" id="CHEBI:57595"/>
    </ligand>
</feature>
<evidence type="ECO:0000256" key="3">
    <source>
        <dbReference type="ARBA" id="ARBA00005539"/>
    </source>
</evidence>
<dbReference type="SUPFAM" id="SSF55681">
    <property type="entry name" value="Class II aaRS and biotin synthetases"/>
    <property type="match status" value="1"/>
</dbReference>
<keyword evidence="6 8" id="KW-0963">Cytoplasm</keyword>
<evidence type="ECO:0000259" key="10">
    <source>
        <dbReference type="Pfam" id="PF13393"/>
    </source>
</evidence>
<dbReference type="PANTHER" id="PTHR43707">
    <property type="entry name" value="HISTIDYL-TRNA SYNTHETASE"/>
    <property type="match status" value="1"/>
</dbReference>
<comment type="miscellaneous">
    <text evidence="8">This function is generally fulfilled by the C-terminal part of HisG, which is missing in some bacteria such as this one.</text>
</comment>
<dbReference type="GO" id="GO:0016757">
    <property type="term" value="F:glycosyltransferase activity"/>
    <property type="evidence" value="ECO:0007669"/>
    <property type="project" value="UniProtKB-KW"/>
</dbReference>
<dbReference type="HOGENOM" id="CLU_025113_0_1_6"/>
<accession>F6DBQ3</accession>
<evidence type="ECO:0000256" key="7">
    <source>
        <dbReference type="ARBA" id="ARBA00025246"/>
    </source>
</evidence>
<evidence type="ECO:0000256" key="9">
    <source>
        <dbReference type="PIRSR" id="PIRSR001549-1"/>
    </source>
</evidence>